<evidence type="ECO:0000313" key="3">
    <source>
        <dbReference type="Proteomes" id="UP000008867"/>
    </source>
</evidence>
<dbReference type="AlphaFoldDB" id="E6ZUT4"/>
<gene>
    <name evidence="2" type="ORF">sr13459</name>
</gene>
<keyword evidence="3" id="KW-1185">Reference proteome</keyword>
<dbReference type="EMBL" id="FQ311442">
    <property type="protein sequence ID" value="CBQ70991.1"/>
    <property type="molecule type" value="Genomic_DNA"/>
</dbReference>
<dbReference type="HOGENOM" id="CLU_1571651_0_0_1"/>
<organism evidence="2 3">
    <name type="scientific">Sporisorium reilianum (strain SRZ2)</name>
    <name type="common">Maize head smut fungus</name>
    <dbReference type="NCBI Taxonomy" id="999809"/>
    <lineage>
        <taxon>Eukaryota</taxon>
        <taxon>Fungi</taxon>
        <taxon>Dikarya</taxon>
        <taxon>Basidiomycota</taxon>
        <taxon>Ustilaginomycotina</taxon>
        <taxon>Ustilaginomycetes</taxon>
        <taxon>Ustilaginales</taxon>
        <taxon>Ustilaginaceae</taxon>
        <taxon>Sporisorium</taxon>
    </lineage>
</organism>
<evidence type="ECO:0000313" key="2">
    <source>
        <dbReference type="EMBL" id="CBQ70991.1"/>
    </source>
</evidence>
<evidence type="ECO:0000256" key="1">
    <source>
        <dbReference type="SAM" id="SignalP"/>
    </source>
</evidence>
<sequence length="170" mass="19148">MKVLLAKLVLAWLVLVTCCRAAGFIPLHEVARSNNELMLANLIQSANHNIRGTTSNPKFSQLSFGIILPAQAQPAQHLENLVREHVQQEDVELVRLGKHEGSSIFGIPWQVQYNDGHLADYVLLLEKRPRQPLRPMGFANTAHGTQFWLGDARNDGRVVRASQVNQHRYD</sequence>
<name>E6ZUT4_SPORE</name>
<protein>
    <submittedName>
        <fullName evidence="2">Conserved hypothetical Ustilaginaceae-specific protein</fullName>
    </submittedName>
</protein>
<proteinExistence type="predicted"/>
<dbReference type="Proteomes" id="UP000008867">
    <property type="component" value="Chromosome 20"/>
</dbReference>
<keyword evidence="1" id="KW-0732">Signal</keyword>
<feature type="signal peptide" evidence="1">
    <location>
        <begin position="1"/>
        <end position="21"/>
    </location>
</feature>
<reference evidence="2 3" key="1">
    <citation type="journal article" date="2010" name="Science">
        <title>Pathogenicity determinants in smut fungi revealed by genome comparison.</title>
        <authorList>
            <person name="Schirawski J."/>
            <person name="Mannhaupt G."/>
            <person name="Muench K."/>
            <person name="Brefort T."/>
            <person name="Schipper K."/>
            <person name="Doehlemann G."/>
            <person name="Di Stasio M."/>
            <person name="Roessel N."/>
            <person name="Mendoza-Mendoza A."/>
            <person name="Pester D."/>
            <person name="Mueller O."/>
            <person name="Winterberg B."/>
            <person name="Meyer E."/>
            <person name="Ghareeb H."/>
            <person name="Wollenberg T."/>
            <person name="Muensterkoetter M."/>
            <person name="Wong P."/>
            <person name="Walter M."/>
            <person name="Stukenbrock E."/>
            <person name="Gueldener U."/>
            <person name="Kahmann R."/>
        </authorList>
    </citation>
    <scope>NUCLEOTIDE SEQUENCE [LARGE SCALE GENOMIC DNA]</scope>
    <source>
        <strain evidence="3">SRZ2</strain>
    </source>
</reference>
<dbReference type="VEuPathDB" id="FungiDB:sr13459"/>
<feature type="chain" id="PRO_5003216927" evidence="1">
    <location>
        <begin position="22"/>
        <end position="170"/>
    </location>
</feature>
<accession>E6ZUT4</accession>